<organism evidence="2 3">
    <name type="scientific">Corallococcus macrosporus DSM 14697</name>
    <dbReference type="NCBI Taxonomy" id="1189310"/>
    <lineage>
        <taxon>Bacteria</taxon>
        <taxon>Pseudomonadati</taxon>
        <taxon>Myxococcota</taxon>
        <taxon>Myxococcia</taxon>
        <taxon>Myxococcales</taxon>
        <taxon>Cystobacterineae</taxon>
        <taxon>Myxococcaceae</taxon>
        <taxon>Corallococcus</taxon>
    </lineage>
</organism>
<feature type="domain" description="Metallo-beta-lactamase" evidence="1">
    <location>
        <begin position="40"/>
        <end position="197"/>
    </location>
</feature>
<dbReference type="SMART" id="SM00849">
    <property type="entry name" value="Lactamase_B"/>
    <property type="match status" value="1"/>
</dbReference>
<dbReference type="KEGG" id="mmas:MYMAC_006592"/>
<sequence>MGVPSFVRMSEPKGKAKRTSEVVPGIHHWTLSDDRIGGARSDAYAVVDVDGAVVLIDPLPIDEAALRALGNVSAIILTAGNHQRSAWRLRKAFKVPVWAPEGALTLEEQPDFFYVSGDTLPAGLISFHTPGPTEAMYTLWMQQHPRGVAFLSDLLTHEPGETPEFVPSEYQDEPLRTRHSVQRILDHLPVETLCFSHGEPIVRDGASALRRALEEDMESPAAPAP</sequence>
<dbReference type="Gene3D" id="3.60.15.10">
    <property type="entry name" value="Ribonuclease Z/Hydroxyacylglutathione hydrolase-like"/>
    <property type="match status" value="1"/>
</dbReference>
<dbReference type="SUPFAM" id="SSF56281">
    <property type="entry name" value="Metallo-hydrolase/oxidoreductase"/>
    <property type="match status" value="1"/>
</dbReference>
<dbReference type="AlphaFoldDB" id="A0A250K4G1"/>
<dbReference type="EMBL" id="CP022203">
    <property type="protein sequence ID" value="ATB50935.1"/>
    <property type="molecule type" value="Genomic_DNA"/>
</dbReference>
<dbReference type="GO" id="GO:0016787">
    <property type="term" value="F:hydrolase activity"/>
    <property type="evidence" value="ECO:0007669"/>
    <property type="project" value="UniProtKB-KW"/>
</dbReference>
<keyword evidence="3" id="KW-1185">Reference proteome</keyword>
<proteinExistence type="predicted"/>
<keyword evidence="2" id="KW-0378">Hydrolase</keyword>
<dbReference type="InterPro" id="IPR001279">
    <property type="entry name" value="Metallo-B-lactamas"/>
</dbReference>
<evidence type="ECO:0000313" key="2">
    <source>
        <dbReference type="EMBL" id="ATB50935.1"/>
    </source>
</evidence>
<accession>A0A250K4G1</accession>
<evidence type="ECO:0000259" key="1">
    <source>
        <dbReference type="SMART" id="SM00849"/>
    </source>
</evidence>
<protein>
    <submittedName>
        <fullName evidence="2">MBL fold metallo-hydrolase</fullName>
    </submittedName>
</protein>
<name>A0A250K4G1_9BACT</name>
<evidence type="ECO:0000313" key="3">
    <source>
        <dbReference type="Proteomes" id="UP000217343"/>
    </source>
</evidence>
<reference evidence="2 3" key="1">
    <citation type="submission" date="2017-06" db="EMBL/GenBank/DDBJ databases">
        <title>Sequencing and comparative analysis of myxobacterial genomes.</title>
        <authorList>
            <person name="Rupp O."/>
            <person name="Goesmann A."/>
            <person name="Sogaard-Andersen L."/>
        </authorList>
    </citation>
    <scope>NUCLEOTIDE SEQUENCE [LARGE SCALE GENOMIC DNA]</scope>
    <source>
        <strain evidence="2 3">DSM 14697</strain>
    </source>
</reference>
<dbReference type="Proteomes" id="UP000217343">
    <property type="component" value="Chromosome"/>
</dbReference>
<dbReference type="InterPro" id="IPR036866">
    <property type="entry name" value="RibonucZ/Hydroxyglut_hydro"/>
</dbReference>
<gene>
    <name evidence="2" type="ORF">MYMAC_006592</name>
</gene>